<feature type="region of interest" description="Disordered" evidence="1">
    <location>
        <begin position="70"/>
        <end position="113"/>
    </location>
</feature>
<feature type="compositionally biased region" description="Polar residues" evidence="1">
    <location>
        <begin position="101"/>
        <end position="110"/>
    </location>
</feature>
<evidence type="ECO:0000256" key="1">
    <source>
        <dbReference type="SAM" id="MobiDB-lite"/>
    </source>
</evidence>
<gene>
    <name evidence="2" type="ORF">BDV28DRAFT_145536</name>
</gene>
<evidence type="ECO:0000313" key="3">
    <source>
        <dbReference type="Proteomes" id="UP000327118"/>
    </source>
</evidence>
<evidence type="ECO:0000313" key="2">
    <source>
        <dbReference type="EMBL" id="KAE8356034.1"/>
    </source>
</evidence>
<accession>A0A5N6ZEE2</accession>
<name>A0A5N6ZEE2_9EURO</name>
<protein>
    <submittedName>
        <fullName evidence="2">Uncharacterized protein</fullName>
    </submittedName>
</protein>
<sequence>MPSSEALKIDATTFVRYVNEENFIVENSTTMETSRIGYQGDRGPDLNVEENKDLTNETASERSILVGNTGTETHLSTPFSDFDGSNITEGNADDHFHSAEGPSTTRASSPRNDHPVAMQRFRASTSRDSGEIIVLPEPGLPVTEQARCAFPMLDESTRDQIELLGYAGVLDSPIRESILLLGVMYREEPKIMGCTVSFFNREEQGALRRELAYYLTKDEWFHIRRYGSYWH</sequence>
<dbReference type="OrthoDB" id="4510799at2759"/>
<proteinExistence type="predicted"/>
<organism evidence="2 3">
    <name type="scientific">Aspergillus coremiiformis</name>
    <dbReference type="NCBI Taxonomy" id="138285"/>
    <lineage>
        <taxon>Eukaryota</taxon>
        <taxon>Fungi</taxon>
        <taxon>Dikarya</taxon>
        <taxon>Ascomycota</taxon>
        <taxon>Pezizomycotina</taxon>
        <taxon>Eurotiomycetes</taxon>
        <taxon>Eurotiomycetidae</taxon>
        <taxon>Eurotiales</taxon>
        <taxon>Aspergillaceae</taxon>
        <taxon>Aspergillus</taxon>
        <taxon>Aspergillus subgen. Circumdati</taxon>
    </lineage>
</organism>
<dbReference type="AlphaFoldDB" id="A0A5N6ZEE2"/>
<reference evidence="3" key="1">
    <citation type="submission" date="2019-04" db="EMBL/GenBank/DDBJ databases">
        <title>Friends and foes A comparative genomics studyof 23 Aspergillus species from section Flavi.</title>
        <authorList>
            <consortium name="DOE Joint Genome Institute"/>
            <person name="Kjaerbolling I."/>
            <person name="Vesth T."/>
            <person name="Frisvad J.C."/>
            <person name="Nybo J.L."/>
            <person name="Theobald S."/>
            <person name="Kildgaard S."/>
            <person name="Isbrandt T."/>
            <person name="Kuo A."/>
            <person name="Sato A."/>
            <person name="Lyhne E.K."/>
            <person name="Kogle M.E."/>
            <person name="Wiebenga A."/>
            <person name="Kun R.S."/>
            <person name="Lubbers R.J."/>
            <person name="Makela M.R."/>
            <person name="Barry K."/>
            <person name="Chovatia M."/>
            <person name="Clum A."/>
            <person name="Daum C."/>
            <person name="Haridas S."/>
            <person name="He G."/>
            <person name="LaButti K."/>
            <person name="Lipzen A."/>
            <person name="Mondo S."/>
            <person name="Riley R."/>
            <person name="Salamov A."/>
            <person name="Simmons B.A."/>
            <person name="Magnuson J.K."/>
            <person name="Henrissat B."/>
            <person name="Mortensen U.H."/>
            <person name="Larsen T.O."/>
            <person name="Devries R.P."/>
            <person name="Grigoriev I.V."/>
            <person name="Machida M."/>
            <person name="Baker S.E."/>
            <person name="Andersen M.R."/>
        </authorList>
    </citation>
    <scope>NUCLEOTIDE SEQUENCE [LARGE SCALE GENOMIC DNA]</scope>
    <source>
        <strain evidence="3">CBS 553.77</strain>
    </source>
</reference>
<keyword evidence="3" id="KW-1185">Reference proteome</keyword>
<dbReference type="Proteomes" id="UP000327118">
    <property type="component" value="Unassembled WGS sequence"/>
</dbReference>
<feature type="compositionally biased region" description="Polar residues" evidence="1">
    <location>
        <begin position="70"/>
        <end position="89"/>
    </location>
</feature>
<dbReference type="EMBL" id="ML739043">
    <property type="protein sequence ID" value="KAE8356034.1"/>
    <property type="molecule type" value="Genomic_DNA"/>
</dbReference>